<dbReference type="InterPro" id="IPR003337">
    <property type="entry name" value="Trehalose_PPase"/>
</dbReference>
<proteinExistence type="predicted"/>
<gene>
    <name evidence="5" type="ORF">CTI12_AA290410</name>
</gene>
<sequence>MLMNRENKDTNGKLAKPVMKLYTEMWNSQYADRDFSLCQAKELLDHLESVLANEPFSVKSGQDIVEVIPQPKLLLTIRSRGFAFVSYTSADATNTTLQDTEGKELHGRRIRVNLAQERPRPSFGGGAYGGIRPSKDHP</sequence>
<dbReference type="SUPFAM" id="SSF54928">
    <property type="entry name" value="RNA-binding domain, RBD"/>
    <property type="match status" value="1"/>
</dbReference>
<dbReference type="Gene3D" id="3.30.70.330">
    <property type="match status" value="1"/>
</dbReference>
<dbReference type="EMBL" id="PKPP01003239">
    <property type="protein sequence ID" value="PWA70447.1"/>
    <property type="molecule type" value="Genomic_DNA"/>
</dbReference>
<evidence type="ECO:0000256" key="1">
    <source>
        <dbReference type="ARBA" id="ARBA00022884"/>
    </source>
</evidence>
<accession>A0A2U1NAE8</accession>
<protein>
    <recommendedName>
        <fullName evidence="4">RRM domain-containing protein</fullName>
    </recommendedName>
</protein>
<evidence type="ECO:0000313" key="5">
    <source>
        <dbReference type="EMBL" id="PWA70447.1"/>
    </source>
</evidence>
<dbReference type="STRING" id="35608.A0A2U1NAE8"/>
<dbReference type="PANTHER" id="PTHR48027">
    <property type="entry name" value="HETEROGENEOUS NUCLEAR RIBONUCLEOPROTEIN 87F-RELATED"/>
    <property type="match status" value="1"/>
</dbReference>
<dbReference type="Pfam" id="PF00076">
    <property type="entry name" value="RRM_1"/>
    <property type="match status" value="1"/>
</dbReference>
<feature type="region of interest" description="Disordered" evidence="3">
    <location>
        <begin position="118"/>
        <end position="138"/>
    </location>
</feature>
<evidence type="ECO:0000256" key="2">
    <source>
        <dbReference type="PROSITE-ProRule" id="PRU00176"/>
    </source>
</evidence>
<dbReference type="OrthoDB" id="755951at2759"/>
<dbReference type="Proteomes" id="UP000245207">
    <property type="component" value="Unassembled WGS sequence"/>
</dbReference>
<keyword evidence="6" id="KW-1185">Reference proteome</keyword>
<dbReference type="GO" id="GO:0005992">
    <property type="term" value="P:trehalose biosynthetic process"/>
    <property type="evidence" value="ECO:0007669"/>
    <property type="project" value="InterPro"/>
</dbReference>
<evidence type="ECO:0000259" key="4">
    <source>
        <dbReference type="PROSITE" id="PS50102"/>
    </source>
</evidence>
<dbReference type="InterPro" id="IPR000504">
    <property type="entry name" value="RRM_dom"/>
</dbReference>
<dbReference type="InterPro" id="IPR035979">
    <property type="entry name" value="RBD_domain_sf"/>
</dbReference>
<evidence type="ECO:0000256" key="3">
    <source>
        <dbReference type="SAM" id="MobiDB-lite"/>
    </source>
</evidence>
<name>A0A2U1NAE8_ARTAN</name>
<dbReference type="InterPro" id="IPR012677">
    <property type="entry name" value="Nucleotide-bd_a/b_plait_sf"/>
</dbReference>
<feature type="domain" description="RRM" evidence="4">
    <location>
        <begin position="65"/>
        <end position="117"/>
    </location>
</feature>
<dbReference type="GO" id="GO:0003723">
    <property type="term" value="F:RNA binding"/>
    <property type="evidence" value="ECO:0007669"/>
    <property type="project" value="UniProtKB-UniRule"/>
</dbReference>
<keyword evidence="1 2" id="KW-0694">RNA-binding</keyword>
<organism evidence="5 6">
    <name type="scientific">Artemisia annua</name>
    <name type="common">Sweet wormwood</name>
    <dbReference type="NCBI Taxonomy" id="35608"/>
    <lineage>
        <taxon>Eukaryota</taxon>
        <taxon>Viridiplantae</taxon>
        <taxon>Streptophyta</taxon>
        <taxon>Embryophyta</taxon>
        <taxon>Tracheophyta</taxon>
        <taxon>Spermatophyta</taxon>
        <taxon>Magnoliopsida</taxon>
        <taxon>eudicotyledons</taxon>
        <taxon>Gunneridae</taxon>
        <taxon>Pentapetalae</taxon>
        <taxon>asterids</taxon>
        <taxon>campanulids</taxon>
        <taxon>Asterales</taxon>
        <taxon>Asteraceae</taxon>
        <taxon>Asteroideae</taxon>
        <taxon>Anthemideae</taxon>
        <taxon>Artemisiinae</taxon>
        <taxon>Artemisia</taxon>
    </lineage>
</organism>
<dbReference type="InterPro" id="IPR052462">
    <property type="entry name" value="SLIRP/GR-RBP-like"/>
</dbReference>
<dbReference type="AlphaFoldDB" id="A0A2U1NAE8"/>
<evidence type="ECO:0000313" key="6">
    <source>
        <dbReference type="Proteomes" id="UP000245207"/>
    </source>
</evidence>
<dbReference type="PROSITE" id="PS50102">
    <property type="entry name" value="RRM"/>
    <property type="match status" value="1"/>
</dbReference>
<dbReference type="Pfam" id="PF02358">
    <property type="entry name" value="Trehalose_PPase"/>
    <property type="match status" value="1"/>
</dbReference>
<comment type="caution">
    <text evidence="5">The sequence shown here is derived from an EMBL/GenBank/DDBJ whole genome shotgun (WGS) entry which is preliminary data.</text>
</comment>
<reference evidence="5 6" key="1">
    <citation type="journal article" date="2018" name="Mol. Plant">
        <title>The genome of Artemisia annua provides insight into the evolution of Asteraceae family and artemisinin biosynthesis.</title>
        <authorList>
            <person name="Shen Q."/>
            <person name="Zhang L."/>
            <person name="Liao Z."/>
            <person name="Wang S."/>
            <person name="Yan T."/>
            <person name="Shi P."/>
            <person name="Liu M."/>
            <person name="Fu X."/>
            <person name="Pan Q."/>
            <person name="Wang Y."/>
            <person name="Lv Z."/>
            <person name="Lu X."/>
            <person name="Zhang F."/>
            <person name="Jiang W."/>
            <person name="Ma Y."/>
            <person name="Chen M."/>
            <person name="Hao X."/>
            <person name="Li L."/>
            <person name="Tang Y."/>
            <person name="Lv G."/>
            <person name="Zhou Y."/>
            <person name="Sun X."/>
            <person name="Brodelius P.E."/>
            <person name="Rose J.K.C."/>
            <person name="Tang K."/>
        </authorList>
    </citation>
    <scope>NUCLEOTIDE SEQUENCE [LARGE SCALE GENOMIC DNA]</scope>
    <source>
        <strain evidence="6">cv. Huhao1</strain>
        <tissue evidence="5">Leaf</tissue>
    </source>
</reference>